<organism evidence="1 2">
    <name type="scientific">Cereibacter azotoformans</name>
    <dbReference type="NCBI Taxonomy" id="43057"/>
    <lineage>
        <taxon>Bacteria</taxon>
        <taxon>Pseudomonadati</taxon>
        <taxon>Pseudomonadota</taxon>
        <taxon>Alphaproteobacteria</taxon>
        <taxon>Rhodobacterales</taxon>
        <taxon>Paracoccaceae</taxon>
        <taxon>Cereibacter</taxon>
    </lineage>
</organism>
<evidence type="ECO:0000313" key="2">
    <source>
        <dbReference type="Proteomes" id="UP000244060"/>
    </source>
</evidence>
<evidence type="ECO:0000313" key="1">
    <source>
        <dbReference type="EMBL" id="PTR08301.1"/>
    </source>
</evidence>
<dbReference type="Proteomes" id="UP000244060">
    <property type="component" value="Unassembled WGS sequence"/>
</dbReference>
<gene>
    <name evidence="1" type="ORF">C8J28_13615</name>
</gene>
<sequence>MYPWPCLLIPVWRSLPPLQCALGVSPSERDQASFRWTLAPANNWRAERKRLASGTFAAIVLTQGKSAHATRSKVAMSVTMDDPIKRWTAKRS</sequence>
<dbReference type="EMBL" id="QAOT01000036">
    <property type="protein sequence ID" value="PTR08301.1"/>
    <property type="molecule type" value="Genomic_DNA"/>
</dbReference>
<protein>
    <submittedName>
        <fullName evidence="1">Uncharacterized protein</fullName>
    </submittedName>
</protein>
<keyword evidence="2" id="KW-1185">Reference proteome</keyword>
<reference evidence="1 2" key="1">
    <citation type="submission" date="2018-04" db="EMBL/GenBank/DDBJ databases">
        <title>Genomic Encyclopedia of Type Strains, Phase III (KMG-III): the genomes of soil and plant-associated and newly described type strains.</title>
        <authorList>
            <person name="Whitman W."/>
        </authorList>
    </citation>
    <scope>NUCLEOTIDE SEQUENCE [LARGE SCALE GENOMIC DNA]</scope>
    <source>
        <strain evidence="1 2">KA25</strain>
    </source>
</reference>
<comment type="caution">
    <text evidence="1">The sequence shown here is derived from an EMBL/GenBank/DDBJ whole genome shotgun (WGS) entry which is preliminary data.</text>
</comment>
<accession>A0A2T5JML3</accession>
<name>A0A2T5JML3_9RHOB</name>
<proteinExistence type="predicted"/>
<dbReference type="AlphaFoldDB" id="A0A2T5JML3"/>